<keyword evidence="3" id="KW-0479">Metal-binding</keyword>
<dbReference type="Pfam" id="PF07519">
    <property type="entry name" value="Tannase"/>
    <property type="match status" value="1"/>
</dbReference>
<evidence type="ECO:0000256" key="8">
    <source>
        <dbReference type="RuleBase" id="RU361238"/>
    </source>
</evidence>
<keyword evidence="2" id="KW-0719">Serine esterase</keyword>
<evidence type="ECO:0000313" key="10">
    <source>
        <dbReference type="Proteomes" id="UP001310594"/>
    </source>
</evidence>
<dbReference type="SUPFAM" id="SSF53474">
    <property type="entry name" value="alpha/beta-Hydrolases"/>
    <property type="match status" value="1"/>
</dbReference>
<evidence type="ECO:0000256" key="2">
    <source>
        <dbReference type="ARBA" id="ARBA00022487"/>
    </source>
</evidence>
<dbReference type="PANTHER" id="PTHR33938:SF2">
    <property type="entry name" value="CARBOXYLIC ESTER HYDROLASE"/>
    <property type="match status" value="1"/>
</dbReference>
<dbReference type="EC" id="3.1.1.-" evidence="8"/>
<dbReference type="Proteomes" id="UP001310594">
    <property type="component" value="Unassembled WGS sequence"/>
</dbReference>
<reference evidence="9" key="1">
    <citation type="submission" date="2023-08" db="EMBL/GenBank/DDBJ databases">
        <title>Black Yeasts Isolated from many extreme environments.</title>
        <authorList>
            <person name="Coleine C."/>
            <person name="Stajich J.E."/>
            <person name="Selbmann L."/>
        </authorList>
    </citation>
    <scope>NUCLEOTIDE SEQUENCE</scope>
    <source>
        <strain evidence="9">CCFEE 5810</strain>
    </source>
</reference>
<evidence type="ECO:0000256" key="6">
    <source>
        <dbReference type="ARBA" id="ARBA00022837"/>
    </source>
</evidence>
<evidence type="ECO:0000256" key="3">
    <source>
        <dbReference type="ARBA" id="ARBA00022723"/>
    </source>
</evidence>
<dbReference type="Gene3D" id="3.40.50.1820">
    <property type="entry name" value="alpha/beta hydrolase"/>
    <property type="match status" value="1"/>
</dbReference>
<dbReference type="InterPro" id="IPR029058">
    <property type="entry name" value="AB_hydrolase_fold"/>
</dbReference>
<keyword evidence="6" id="KW-0106">Calcium</keyword>
<evidence type="ECO:0000256" key="1">
    <source>
        <dbReference type="ARBA" id="ARBA00006249"/>
    </source>
</evidence>
<keyword evidence="7" id="KW-1015">Disulfide bond</keyword>
<proteinExistence type="inferred from homology"/>
<sequence length="597" mass="65176">MSFEFTSFAQHAVSQVIMRLSNLTYLLPLAPFAARAFDCSPAAFQAILPENATVAFAYPLAEGSTFNVPTGDIAYPRSPTELPELCAVHIQVTSSASSHFGFGLFLPQSWNERFLATGNGGFAGGINWLDMAAGAKYGFASISTDTGHNSTSGDITWALNQPERQKDWGYRAMHGSVDLAKQIVEKYYQCKPKFHYYSGCSTGGRQGIRDIQLYPEDFDGVLAGAPAWWTTHLQTWTAKIGLVNLPVDASHHIPVDLFGAIGAEVLKQCDPQDGLVDTIVSDPEGCNFVPEALLCGANVTNQTAAGCLTVPQIGTLYKIYNDYVEANQTFVFPHLELGSEAQWPFLLGGAEPSSYGVQYVQDMVLNDTNWNFWDYNGTIVELADQVDAGNATADDFDLSPYYKRGGKLLQYHGMSDALIATGSSVVFYKDVLKTLIPKGIELDSWYRLFLVPGMQHCAGTPTNVNAPWYFAGANQAGAIGASTGSVHSVPGFMDAKHDALLALMAWVENGTAPDEIVATKWKNDTLTDEVVRQRPLCPWPKQASKLLYQRSYRASKITYKILEPALFLITFLGIFADVVQARNLCNNSGKILVSLVP</sequence>
<dbReference type="GO" id="GO:0046872">
    <property type="term" value="F:metal ion binding"/>
    <property type="evidence" value="ECO:0007669"/>
    <property type="project" value="UniProtKB-KW"/>
</dbReference>
<evidence type="ECO:0000256" key="5">
    <source>
        <dbReference type="ARBA" id="ARBA00022801"/>
    </source>
</evidence>
<dbReference type="InterPro" id="IPR011118">
    <property type="entry name" value="Tannase/feruloyl_esterase"/>
</dbReference>
<accession>A0AAN7VYB4</accession>
<dbReference type="AlphaFoldDB" id="A0AAN7VYB4"/>
<evidence type="ECO:0000256" key="4">
    <source>
        <dbReference type="ARBA" id="ARBA00022729"/>
    </source>
</evidence>
<comment type="similarity">
    <text evidence="1 8">Belongs to the tannase family.</text>
</comment>
<evidence type="ECO:0000256" key="7">
    <source>
        <dbReference type="ARBA" id="ARBA00023157"/>
    </source>
</evidence>
<gene>
    <name evidence="9" type="ORF">LTR97_011521</name>
</gene>
<keyword evidence="4" id="KW-0732">Signal</keyword>
<evidence type="ECO:0000313" key="9">
    <source>
        <dbReference type="EMBL" id="KAK5691528.1"/>
    </source>
</evidence>
<protein>
    <recommendedName>
        <fullName evidence="8">Carboxylic ester hydrolase</fullName>
        <ecNumber evidence="8">3.1.1.-</ecNumber>
    </recommendedName>
</protein>
<comment type="caution">
    <text evidence="9">The sequence shown here is derived from an EMBL/GenBank/DDBJ whole genome shotgun (WGS) entry which is preliminary data.</text>
</comment>
<organism evidence="9 10">
    <name type="scientific">Elasticomyces elasticus</name>
    <dbReference type="NCBI Taxonomy" id="574655"/>
    <lineage>
        <taxon>Eukaryota</taxon>
        <taxon>Fungi</taxon>
        <taxon>Dikarya</taxon>
        <taxon>Ascomycota</taxon>
        <taxon>Pezizomycotina</taxon>
        <taxon>Dothideomycetes</taxon>
        <taxon>Dothideomycetidae</taxon>
        <taxon>Mycosphaerellales</taxon>
        <taxon>Teratosphaeriaceae</taxon>
        <taxon>Elasticomyces</taxon>
    </lineage>
</organism>
<dbReference type="EMBL" id="JAVRQU010000021">
    <property type="protein sequence ID" value="KAK5691528.1"/>
    <property type="molecule type" value="Genomic_DNA"/>
</dbReference>
<dbReference type="GO" id="GO:0030600">
    <property type="term" value="F:feruloyl esterase activity"/>
    <property type="evidence" value="ECO:0007669"/>
    <property type="project" value="UniProtKB-ARBA"/>
</dbReference>
<keyword evidence="5 8" id="KW-0378">Hydrolase</keyword>
<name>A0AAN7VYB4_9PEZI</name>
<dbReference type="PANTHER" id="PTHR33938">
    <property type="entry name" value="FERULOYL ESTERASE B-RELATED"/>
    <property type="match status" value="1"/>
</dbReference>